<evidence type="ECO:0000259" key="3">
    <source>
        <dbReference type="Pfam" id="PF11350"/>
    </source>
</evidence>
<keyword evidence="5" id="KW-1185">Reference proteome</keyword>
<dbReference type="AlphaFoldDB" id="A0A4U6QNA1"/>
<name>A0A4U6QNA1_9ACTN</name>
<feature type="region of interest" description="Disordered" evidence="1">
    <location>
        <begin position="38"/>
        <end position="72"/>
    </location>
</feature>
<dbReference type="EMBL" id="SZZH01000001">
    <property type="protein sequence ID" value="TKV62167.1"/>
    <property type="molecule type" value="Genomic_DNA"/>
</dbReference>
<dbReference type="InterPro" id="IPR024079">
    <property type="entry name" value="MetalloPept_cat_dom_sf"/>
</dbReference>
<organism evidence="4 5">
    <name type="scientific">Nakamurella flava</name>
    <dbReference type="NCBI Taxonomy" id="2576308"/>
    <lineage>
        <taxon>Bacteria</taxon>
        <taxon>Bacillati</taxon>
        <taxon>Actinomycetota</taxon>
        <taxon>Actinomycetes</taxon>
        <taxon>Nakamurellales</taxon>
        <taxon>Nakamurellaceae</taxon>
        <taxon>Nakamurella</taxon>
    </lineage>
</organism>
<evidence type="ECO:0000313" key="5">
    <source>
        <dbReference type="Proteomes" id="UP000306985"/>
    </source>
</evidence>
<dbReference type="InterPro" id="IPR022603">
    <property type="entry name" value="DUF3152"/>
</dbReference>
<sequence length="306" mass="31159">MLIPVLAVLTVIAIVQVASRPDTGTPAPVAADVAPVAQSSLSPDTGGATTAPAPATTDTAGQAAPPATTTPQPAAALASATTLEEFMKAAGTLPDGPPFAETGPGTWHVVPGTTPVHGTGGRAYTYAIDVEDGIQSPEADAEFAAAVDSALSDQRSWVGGGEFSLARVDSGTPSFRVTLASQMTIRSVCGFDIPLESSCYSSAAGRVMINVARWTRGAETYGTDLADYRVYAINHEVGHALGFGHEPCKGNGAPAPVMMQQSWSVSNDQLNFLNPQLIPRDGAVCAPNPYPFPDNPAAAAASVAAG</sequence>
<keyword evidence="2" id="KW-0732">Signal</keyword>
<protein>
    <submittedName>
        <fullName evidence="4">DUF3152 domain-containing protein</fullName>
    </submittedName>
</protein>
<feature type="domain" description="DUF3152" evidence="3">
    <location>
        <begin position="93"/>
        <end position="293"/>
    </location>
</feature>
<evidence type="ECO:0000313" key="4">
    <source>
        <dbReference type="EMBL" id="TKV62167.1"/>
    </source>
</evidence>
<gene>
    <name evidence="4" type="ORF">FDO65_05295</name>
</gene>
<feature type="chain" id="PRO_5020775217" evidence="2">
    <location>
        <begin position="21"/>
        <end position="306"/>
    </location>
</feature>
<dbReference type="Pfam" id="PF11350">
    <property type="entry name" value="DUF3152"/>
    <property type="match status" value="1"/>
</dbReference>
<dbReference type="Gene3D" id="3.40.390.10">
    <property type="entry name" value="Collagenase (Catalytic Domain)"/>
    <property type="match status" value="1"/>
</dbReference>
<comment type="caution">
    <text evidence="4">The sequence shown here is derived from an EMBL/GenBank/DDBJ whole genome shotgun (WGS) entry which is preliminary data.</text>
</comment>
<dbReference type="GO" id="GO:0008237">
    <property type="term" value="F:metallopeptidase activity"/>
    <property type="evidence" value="ECO:0007669"/>
    <property type="project" value="InterPro"/>
</dbReference>
<dbReference type="OrthoDB" id="9779865at2"/>
<dbReference type="Proteomes" id="UP000306985">
    <property type="component" value="Unassembled WGS sequence"/>
</dbReference>
<dbReference type="SUPFAM" id="SSF55486">
    <property type="entry name" value="Metalloproteases ('zincins'), catalytic domain"/>
    <property type="match status" value="1"/>
</dbReference>
<evidence type="ECO:0000256" key="2">
    <source>
        <dbReference type="SAM" id="SignalP"/>
    </source>
</evidence>
<proteinExistence type="predicted"/>
<reference evidence="4 5" key="1">
    <citation type="submission" date="2019-05" db="EMBL/GenBank/DDBJ databases">
        <title>Nakamurella sp. N5BH11, whole genome shotgun sequence.</title>
        <authorList>
            <person name="Tuo L."/>
        </authorList>
    </citation>
    <scope>NUCLEOTIDE SEQUENCE [LARGE SCALE GENOMIC DNA]</scope>
    <source>
        <strain evidence="4 5">N5BH11</strain>
    </source>
</reference>
<accession>A0A4U6QNA1</accession>
<evidence type="ECO:0000256" key="1">
    <source>
        <dbReference type="SAM" id="MobiDB-lite"/>
    </source>
</evidence>
<feature type="signal peptide" evidence="2">
    <location>
        <begin position="1"/>
        <end position="20"/>
    </location>
</feature>